<reference evidence="1" key="2">
    <citation type="submission" date="2025-09" db="UniProtKB">
        <authorList>
            <consortium name="Ensembl"/>
        </authorList>
    </citation>
    <scope>IDENTIFICATION</scope>
</reference>
<organism evidence="1 2">
    <name type="scientific">Chelonoidis abingdonii</name>
    <name type="common">Abingdon island giant tortoise</name>
    <name type="synonym">Testudo abingdonii</name>
    <dbReference type="NCBI Taxonomy" id="106734"/>
    <lineage>
        <taxon>Eukaryota</taxon>
        <taxon>Metazoa</taxon>
        <taxon>Chordata</taxon>
        <taxon>Craniata</taxon>
        <taxon>Vertebrata</taxon>
        <taxon>Euteleostomi</taxon>
        <taxon>Archelosauria</taxon>
        <taxon>Testudinata</taxon>
        <taxon>Testudines</taxon>
        <taxon>Cryptodira</taxon>
        <taxon>Durocryptodira</taxon>
        <taxon>Testudinoidea</taxon>
        <taxon>Testudinidae</taxon>
        <taxon>Chelonoidis</taxon>
    </lineage>
</organism>
<dbReference type="PANTHER" id="PTHR36680">
    <property type="entry name" value="HYPOTHETICAL LOC498675"/>
    <property type="match status" value="1"/>
</dbReference>
<sequence>LHYLSGYQYNLFIILTMSEKLRRCRKELTAAIDRAFEDFTAPFCLSEDCINKQNSDLQIETPSSLPQMNRVSYRRDHTSTLSSYLDQSAAVSCVLEKKTPVFIPNLIPVSIAQNPLFQKREPLTSKENTWLRSSIFVSDRQLPRTLGDSERWRKGPASKDAERCMKSEANIAVNAVSQDILQDLPDTSGDWGMEELAGQLAVVNELSRVHRHPGEPPLRDDVLAIFMDASSSSETKHRRPNIEDEEIIQTVLDLEEDYSTAISALHQLN</sequence>
<gene>
    <name evidence="1" type="primary">C3orf62</name>
</gene>
<evidence type="ECO:0000313" key="2">
    <source>
        <dbReference type="Proteomes" id="UP000694404"/>
    </source>
</evidence>
<evidence type="ECO:0000313" key="1">
    <source>
        <dbReference type="Ensembl" id="ENSCABP00000014869.1"/>
    </source>
</evidence>
<proteinExistence type="predicted"/>
<dbReference type="Ensembl" id="ENSCABT00000016288.1">
    <property type="protein sequence ID" value="ENSCABP00000014869.1"/>
    <property type="gene ID" value="ENSCABG00000011112.1"/>
</dbReference>
<keyword evidence="2" id="KW-1185">Reference proteome</keyword>
<dbReference type="GO" id="GO:0007283">
    <property type="term" value="P:spermatogenesis"/>
    <property type="evidence" value="ECO:0007669"/>
    <property type="project" value="Ensembl"/>
</dbReference>
<dbReference type="GeneTree" id="ENSGT00390000000252"/>
<dbReference type="InterPro" id="IPR031670">
    <property type="entry name" value="DUF4712"/>
</dbReference>
<dbReference type="PANTHER" id="PTHR36680:SF1">
    <property type="entry name" value="HYPOTHETICAL LOC498675"/>
    <property type="match status" value="1"/>
</dbReference>
<name>A0A8C0GVG0_CHEAB</name>
<dbReference type="AlphaFoldDB" id="A0A8C0GVG0"/>
<protein>
    <submittedName>
        <fullName evidence="1">Chromosome 3 open reading frame 62</fullName>
    </submittedName>
</protein>
<dbReference type="Pfam" id="PF15830">
    <property type="entry name" value="DUF4712"/>
    <property type="match status" value="1"/>
</dbReference>
<dbReference type="Proteomes" id="UP000694404">
    <property type="component" value="Unplaced"/>
</dbReference>
<accession>A0A8C0GVG0</accession>
<reference evidence="1" key="1">
    <citation type="submission" date="2025-08" db="UniProtKB">
        <authorList>
            <consortium name="Ensembl"/>
        </authorList>
    </citation>
    <scope>IDENTIFICATION</scope>
</reference>